<feature type="signal peptide" evidence="3">
    <location>
        <begin position="1"/>
        <end position="21"/>
    </location>
</feature>
<evidence type="ECO:0000313" key="5">
    <source>
        <dbReference type="EMBL" id="GAA3638471.1"/>
    </source>
</evidence>
<protein>
    <submittedName>
        <fullName evidence="5">Alginate lyase family protein</fullName>
    </submittedName>
</protein>
<reference evidence="6" key="1">
    <citation type="journal article" date="2019" name="Int. J. Syst. Evol. Microbiol.">
        <title>The Global Catalogue of Microorganisms (GCM) 10K type strain sequencing project: providing services to taxonomists for standard genome sequencing and annotation.</title>
        <authorList>
            <consortium name="The Broad Institute Genomics Platform"/>
            <consortium name="The Broad Institute Genome Sequencing Center for Infectious Disease"/>
            <person name="Wu L."/>
            <person name="Ma J."/>
        </authorList>
    </citation>
    <scope>NUCLEOTIDE SEQUENCE [LARGE SCALE GENOMIC DNA]</scope>
    <source>
        <strain evidence="6">JCM 16902</strain>
    </source>
</reference>
<dbReference type="RefSeq" id="WP_231481450.1">
    <property type="nucleotide sequence ID" value="NZ_BAAAZO010000012.1"/>
</dbReference>
<keyword evidence="6" id="KW-1185">Reference proteome</keyword>
<dbReference type="Pfam" id="PF05426">
    <property type="entry name" value="Alginate_lyase"/>
    <property type="match status" value="1"/>
</dbReference>
<name>A0ABP7ARV3_9ACTN</name>
<dbReference type="PROSITE" id="PS51318">
    <property type="entry name" value="TAT"/>
    <property type="match status" value="1"/>
</dbReference>
<feature type="chain" id="PRO_5047515936" evidence="3">
    <location>
        <begin position="22"/>
        <end position="418"/>
    </location>
</feature>
<accession>A0ABP7ARV3</accession>
<dbReference type="InterPro" id="IPR006311">
    <property type="entry name" value="TAT_signal"/>
</dbReference>
<proteinExistence type="predicted"/>
<dbReference type="Proteomes" id="UP001501074">
    <property type="component" value="Unassembled WGS sequence"/>
</dbReference>
<dbReference type="GO" id="GO:0016829">
    <property type="term" value="F:lyase activity"/>
    <property type="evidence" value="ECO:0007669"/>
    <property type="project" value="UniProtKB-KW"/>
</dbReference>
<evidence type="ECO:0000256" key="1">
    <source>
        <dbReference type="ARBA" id="ARBA00022729"/>
    </source>
</evidence>
<evidence type="ECO:0000256" key="2">
    <source>
        <dbReference type="ARBA" id="ARBA00023239"/>
    </source>
</evidence>
<dbReference type="SUPFAM" id="SSF48230">
    <property type="entry name" value="Chondroitin AC/alginate lyase"/>
    <property type="match status" value="1"/>
</dbReference>
<comment type="caution">
    <text evidence="5">The sequence shown here is derived from an EMBL/GenBank/DDBJ whole genome shotgun (WGS) entry which is preliminary data.</text>
</comment>
<gene>
    <name evidence="5" type="ORF">GCM10022223_66850</name>
</gene>
<evidence type="ECO:0000259" key="4">
    <source>
        <dbReference type="Pfam" id="PF05426"/>
    </source>
</evidence>
<dbReference type="InterPro" id="IPR008397">
    <property type="entry name" value="Alginate_lyase_dom"/>
</dbReference>
<evidence type="ECO:0000256" key="3">
    <source>
        <dbReference type="SAM" id="SignalP"/>
    </source>
</evidence>
<feature type="domain" description="Alginate lyase" evidence="4">
    <location>
        <begin position="112"/>
        <end position="317"/>
    </location>
</feature>
<dbReference type="InterPro" id="IPR008929">
    <property type="entry name" value="Chondroitin_lyas"/>
</dbReference>
<sequence>MRPSVSVSRRNLLLGAGALGAAATVGIAVRPAAAVQPTAAVTFAHPGLLHTQADFTRIRNSIAAGDAVVTSGWQRLTGNGRSHATWKPRPLPTVVRGGDGQNYAQFFIDVHAAYQNALRWRITDDPAHARAAVGVLNAWSSTLKQITGNADRFLAAGIYGYQLANAAELLRGYEGFDLAGTQNLLRKVFYPLNDQFLTRHNDAYITNYWANWDLSNLAAVMAIGILCDDRSLFDRAVTYLRTGPGNGSIPHAVPFLHGDQGELGQWQESGRDQGHSVMGIGLLGALCEMAWNQGVDLYGFDDNRFLKGAEYVARYNLGREVPFTTYEWGTGVTGARRTQTVISPAGRGQVRPVWEQVFHHYVNRRGLAAPNVTAMARSVRAEGGGGDYGSASGGYDQLGFGTLMFTRPRTKTKTKRQR</sequence>
<keyword evidence="2 5" id="KW-0456">Lyase</keyword>
<dbReference type="EMBL" id="BAAAZO010000012">
    <property type="protein sequence ID" value="GAA3638471.1"/>
    <property type="molecule type" value="Genomic_DNA"/>
</dbReference>
<organism evidence="5 6">
    <name type="scientific">Kineosporia mesophila</name>
    <dbReference type="NCBI Taxonomy" id="566012"/>
    <lineage>
        <taxon>Bacteria</taxon>
        <taxon>Bacillati</taxon>
        <taxon>Actinomycetota</taxon>
        <taxon>Actinomycetes</taxon>
        <taxon>Kineosporiales</taxon>
        <taxon>Kineosporiaceae</taxon>
        <taxon>Kineosporia</taxon>
    </lineage>
</organism>
<evidence type="ECO:0000313" key="6">
    <source>
        <dbReference type="Proteomes" id="UP001501074"/>
    </source>
</evidence>
<keyword evidence="1 3" id="KW-0732">Signal</keyword>
<dbReference type="Gene3D" id="1.50.10.100">
    <property type="entry name" value="Chondroitin AC/alginate lyase"/>
    <property type="match status" value="1"/>
</dbReference>